<accession>U3PBC1</accession>
<dbReference type="RefSeq" id="WP_021755528.1">
    <property type="nucleotide sequence ID" value="NC_022438.1"/>
</dbReference>
<evidence type="ECO:0000313" key="2">
    <source>
        <dbReference type="EMBL" id="AGW42032.1"/>
    </source>
</evidence>
<dbReference type="Pfam" id="PF11209">
    <property type="entry name" value="LmeA"/>
    <property type="match status" value="1"/>
</dbReference>
<dbReference type="AlphaFoldDB" id="U3PBC1"/>
<sequence length="266" mass="27609">MTDQPTEQLLPGAAGDAPARASRRWPRLLVRTLVPLGVLAVLLVAADAIVRSVVEQRVAAEIEKSLPETVKADVDARIGGLSVLQQLLAGRFESVDLLAPRATVGGAPLNVRVHATGVPTELSKPIGSATGTLSISQDSLNKLVTVPGATGDLTLQQGAVGYDGRLDLLGLPVAYTVSANPEAAGKKVLLRPVKASISTGTGDVNVTRLLQSLTESGPFPVCAAQYLPDGVLVRDIAAMPGRATVVLSASRFVMGEEFLRSKGHCS</sequence>
<dbReference type="eggNOG" id="ENOG5032ZJ9">
    <property type="taxonomic scope" value="Bacteria"/>
</dbReference>
<keyword evidence="1" id="KW-0812">Transmembrane</keyword>
<dbReference type="Proteomes" id="UP000016743">
    <property type="component" value="Chromosome"/>
</dbReference>
<dbReference type="PATRIC" id="fig|1389489.3.peg.1961"/>
<reference evidence="2 3" key="1">
    <citation type="journal article" date="2013" name="Genome Announc.">
        <title>Complete Genome Sequence of Leifsonia xyli subsp. cynodontis Strain DSM46306, a Gram-Positive Bacterial Pathogen of Grasses.</title>
        <authorList>
            <person name="Monteiro-Vitorello C.B."/>
            <person name="Zerillo M.M."/>
            <person name="Van Sluys M.A."/>
            <person name="Camargo L.E."/>
            <person name="Kitajima J.P."/>
        </authorList>
    </citation>
    <scope>NUCLEOTIDE SEQUENCE [LARGE SCALE GENOMIC DNA]</scope>
    <source>
        <strain evidence="2 3">DSM 46306</strain>
    </source>
</reference>
<name>U3PBC1_LEIXC</name>
<keyword evidence="1" id="KW-1133">Transmembrane helix</keyword>
<dbReference type="HOGENOM" id="CLU_1140994_0_0_11"/>
<protein>
    <recommendedName>
        <fullName evidence="4">DUF2993 domain-containing protein</fullName>
    </recommendedName>
</protein>
<dbReference type="KEGG" id="lxy:O159_20390"/>
<dbReference type="EMBL" id="CP006734">
    <property type="protein sequence ID" value="AGW42032.1"/>
    <property type="molecule type" value="Genomic_DNA"/>
</dbReference>
<dbReference type="InterPro" id="IPR021373">
    <property type="entry name" value="DUF2993"/>
</dbReference>
<dbReference type="OrthoDB" id="5116168at2"/>
<organism evidence="2 3">
    <name type="scientific">Leifsonia xyli subsp. cynodontis DSM 46306</name>
    <dbReference type="NCBI Taxonomy" id="1389489"/>
    <lineage>
        <taxon>Bacteria</taxon>
        <taxon>Bacillati</taxon>
        <taxon>Actinomycetota</taxon>
        <taxon>Actinomycetes</taxon>
        <taxon>Micrococcales</taxon>
        <taxon>Microbacteriaceae</taxon>
        <taxon>Leifsonia</taxon>
    </lineage>
</organism>
<evidence type="ECO:0000256" key="1">
    <source>
        <dbReference type="SAM" id="Phobius"/>
    </source>
</evidence>
<proteinExistence type="predicted"/>
<keyword evidence="3" id="KW-1185">Reference proteome</keyword>
<evidence type="ECO:0008006" key="4">
    <source>
        <dbReference type="Google" id="ProtNLM"/>
    </source>
</evidence>
<keyword evidence="1" id="KW-0472">Membrane</keyword>
<evidence type="ECO:0000313" key="3">
    <source>
        <dbReference type="Proteomes" id="UP000016743"/>
    </source>
</evidence>
<dbReference type="STRING" id="1389489.O159_20390"/>
<feature type="transmembrane region" description="Helical" evidence="1">
    <location>
        <begin position="28"/>
        <end position="50"/>
    </location>
</feature>
<gene>
    <name evidence="2" type="ORF">O159_20390</name>
</gene>